<dbReference type="SUPFAM" id="SSF103642">
    <property type="entry name" value="Sec-C motif"/>
    <property type="match status" value="1"/>
</dbReference>
<keyword evidence="1" id="KW-0812">Transmembrane</keyword>
<feature type="transmembrane region" description="Helical" evidence="1">
    <location>
        <begin position="49"/>
        <end position="67"/>
    </location>
</feature>
<keyword evidence="1" id="KW-1133">Transmembrane helix</keyword>
<evidence type="ECO:0008006" key="4">
    <source>
        <dbReference type="Google" id="ProtNLM"/>
    </source>
</evidence>
<protein>
    <recommendedName>
        <fullName evidence="4">SEC-C motif-containing protein</fullName>
    </recommendedName>
</protein>
<organism evidence="2 3">
    <name type="scientific">Saccharobesus litoralis</name>
    <dbReference type="NCBI Taxonomy" id="2172099"/>
    <lineage>
        <taxon>Bacteria</taxon>
        <taxon>Pseudomonadati</taxon>
        <taxon>Pseudomonadota</taxon>
        <taxon>Gammaproteobacteria</taxon>
        <taxon>Alteromonadales</taxon>
        <taxon>Alteromonadaceae</taxon>
        <taxon>Saccharobesus</taxon>
    </lineage>
</organism>
<keyword evidence="3" id="KW-1185">Reference proteome</keyword>
<dbReference type="InterPro" id="IPR004027">
    <property type="entry name" value="SEC_C_motif"/>
</dbReference>
<proteinExistence type="predicted"/>
<sequence>MGKFKRNQICFCGSGKKYKNCCRWKEHLPELDTVYFKSTWKNKLIDSSWLILGQVIFFTILFLYVYVEDGYGPIKNWALYLMYIAAFMLVVCLIKSLLFYTDFNFSQKGITSKNLENNFVNWRDVVSISTIDWGNLITEYLVIEYKALDSTHKKKKLRLCYCDYTLNEAFELANYYKQNSY</sequence>
<dbReference type="AlphaFoldDB" id="A0A2S0VTV6"/>
<feature type="transmembrane region" description="Helical" evidence="1">
    <location>
        <begin position="79"/>
        <end position="100"/>
    </location>
</feature>
<dbReference type="OrthoDB" id="9816539at2"/>
<evidence type="ECO:0000313" key="3">
    <source>
        <dbReference type="Proteomes" id="UP000244441"/>
    </source>
</evidence>
<gene>
    <name evidence="2" type="ORF">C2869_14950</name>
</gene>
<accession>A0A2S0VTV6</accession>
<dbReference type="Pfam" id="PF02810">
    <property type="entry name" value="SEC-C"/>
    <property type="match status" value="1"/>
</dbReference>
<reference evidence="2 3" key="1">
    <citation type="submission" date="2018-01" db="EMBL/GenBank/DDBJ databases">
        <title>Genome sequence of a Cantenovulum-like bacteria.</title>
        <authorList>
            <person name="Tan W.R."/>
            <person name="Lau N.-S."/>
            <person name="Go F."/>
            <person name="Amirul A.-A.A."/>
        </authorList>
    </citation>
    <scope>NUCLEOTIDE SEQUENCE [LARGE SCALE GENOMIC DNA]</scope>
    <source>
        <strain evidence="2 3">CCB-QB4</strain>
    </source>
</reference>
<dbReference type="Gene3D" id="3.10.450.50">
    <property type="match status" value="1"/>
</dbReference>
<dbReference type="EMBL" id="CP026604">
    <property type="protein sequence ID" value="AWB67654.1"/>
    <property type="molecule type" value="Genomic_DNA"/>
</dbReference>
<name>A0A2S0VTV6_9ALTE</name>
<dbReference type="RefSeq" id="WP_108603712.1">
    <property type="nucleotide sequence ID" value="NZ_CP026604.1"/>
</dbReference>
<dbReference type="Proteomes" id="UP000244441">
    <property type="component" value="Chromosome"/>
</dbReference>
<keyword evidence="1" id="KW-0472">Membrane</keyword>
<evidence type="ECO:0000256" key="1">
    <source>
        <dbReference type="SAM" id="Phobius"/>
    </source>
</evidence>
<dbReference type="KEGG" id="cate:C2869_14950"/>
<evidence type="ECO:0000313" key="2">
    <source>
        <dbReference type="EMBL" id="AWB67654.1"/>
    </source>
</evidence>